<name>A0AAJ5TCE1_9BACT</name>
<organism evidence="7 8">
    <name type="scientific">Mesomycoplasma dispar</name>
    <dbReference type="NCBI Taxonomy" id="86660"/>
    <lineage>
        <taxon>Bacteria</taxon>
        <taxon>Bacillati</taxon>
        <taxon>Mycoplasmatota</taxon>
        <taxon>Mycoplasmoidales</taxon>
        <taxon>Metamycoplasmataceae</taxon>
        <taxon>Mesomycoplasma</taxon>
    </lineage>
</organism>
<keyword evidence="3 5" id="KW-0687">Ribonucleoprotein</keyword>
<evidence type="ECO:0000256" key="2">
    <source>
        <dbReference type="ARBA" id="ARBA00022980"/>
    </source>
</evidence>
<dbReference type="SUPFAM" id="SSF52313">
    <property type="entry name" value="Ribosomal protein S2"/>
    <property type="match status" value="1"/>
</dbReference>
<dbReference type="HAMAP" id="MF_00291_B">
    <property type="entry name" value="Ribosomal_uS2_B"/>
    <property type="match status" value="1"/>
</dbReference>
<dbReference type="PANTHER" id="PTHR12534">
    <property type="entry name" value="30S RIBOSOMAL PROTEIN S2 PROKARYOTIC AND ORGANELLAR"/>
    <property type="match status" value="1"/>
</dbReference>
<dbReference type="Gene3D" id="1.10.287.610">
    <property type="entry name" value="Helix hairpin bin"/>
    <property type="match status" value="1"/>
</dbReference>
<dbReference type="GO" id="GO:0022627">
    <property type="term" value="C:cytosolic small ribosomal subunit"/>
    <property type="evidence" value="ECO:0007669"/>
    <property type="project" value="TreeGrafter"/>
</dbReference>
<keyword evidence="2 5" id="KW-0689">Ribosomal protein</keyword>
<dbReference type="GO" id="GO:0003735">
    <property type="term" value="F:structural constituent of ribosome"/>
    <property type="evidence" value="ECO:0007669"/>
    <property type="project" value="InterPro"/>
</dbReference>
<evidence type="ECO:0000256" key="3">
    <source>
        <dbReference type="ARBA" id="ARBA00023274"/>
    </source>
</evidence>
<accession>A0AAJ5TCE1</accession>
<dbReference type="InterPro" id="IPR005706">
    <property type="entry name" value="Ribosomal_uS2_bac/mit/plastid"/>
</dbReference>
<reference evidence="7 8" key="1">
    <citation type="submission" date="2019-01" db="EMBL/GenBank/DDBJ databases">
        <authorList>
            <consortium name="Pathogen Informatics"/>
        </authorList>
    </citation>
    <scope>NUCLEOTIDE SEQUENCE [LARGE SCALE GENOMIC DNA]</scope>
    <source>
        <strain evidence="7 8">NCTC10125</strain>
    </source>
</reference>
<protein>
    <recommendedName>
        <fullName evidence="4 5">Small ribosomal subunit protein uS2</fullName>
    </recommendedName>
</protein>
<comment type="similarity">
    <text evidence="1 5">Belongs to the universal ribosomal protein uS2 family.</text>
</comment>
<dbReference type="InterPro" id="IPR023591">
    <property type="entry name" value="Ribosomal_uS2_flav_dom_sf"/>
</dbReference>
<dbReference type="PRINTS" id="PR00395">
    <property type="entry name" value="RIBOSOMALS2"/>
</dbReference>
<sequence length="341" mass="38833">MEKANGINQDLSTVSKDGDLLNIGEIDAETSSETPIISKQKLLEAGVYFGHKTSQWHPKMAQFLLKRKRNQTHIIDVLKTQKMLEIAYKLVEKFAQKGAKFIFVGTKKQARKVVEEQAIRTNSIYVSGRWLGGTLTNSRTILSRLKAMEDLEKQAADNFEGYTKKERLSKQKQLSKLQKNLNGIKGLRDIPLFSLIMLVADPIKDIIAVKEARKKGIKIIGITDSNVDPSLVDFGIPANDDSTKSITLIFTVLADAIAAAKGGKPLFAYQTDEQIILPEDPEREQKQNRYRRNSFEKFERFDRQNNKNHFNKNPLRDRTTQNLDSETQVQNKVNEQNEERV</sequence>
<proteinExistence type="inferred from homology"/>
<dbReference type="AlphaFoldDB" id="A0AAJ5TCE1"/>
<dbReference type="KEGG" id="mds:MDIS_00245"/>
<evidence type="ECO:0000313" key="8">
    <source>
        <dbReference type="Proteomes" id="UP000289629"/>
    </source>
</evidence>
<evidence type="ECO:0000256" key="5">
    <source>
        <dbReference type="HAMAP-Rule" id="MF_00291"/>
    </source>
</evidence>
<evidence type="ECO:0000256" key="4">
    <source>
        <dbReference type="ARBA" id="ARBA00035256"/>
    </source>
</evidence>
<dbReference type="PANTHER" id="PTHR12534:SF0">
    <property type="entry name" value="SMALL RIBOSOMAL SUBUNIT PROTEIN US2M"/>
    <property type="match status" value="1"/>
</dbReference>
<dbReference type="NCBIfam" id="TIGR01011">
    <property type="entry name" value="rpsB_bact"/>
    <property type="match status" value="1"/>
</dbReference>
<dbReference type="Gene3D" id="3.40.50.10490">
    <property type="entry name" value="Glucose-6-phosphate isomerase like protein, domain 1"/>
    <property type="match status" value="1"/>
</dbReference>
<feature type="compositionally biased region" description="Polar residues" evidence="6">
    <location>
        <begin position="320"/>
        <end position="334"/>
    </location>
</feature>
<dbReference type="RefSeq" id="WP_084217513.1">
    <property type="nucleotide sequence ID" value="NZ_CP007229.1"/>
</dbReference>
<dbReference type="Proteomes" id="UP000289629">
    <property type="component" value="Chromosome"/>
</dbReference>
<dbReference type="EMBL" id="LR214971">
    <property type="protein sequence ID" value="VEU61198.1"/>
    <property type="molecule type" value="Genomic_DNA"/>
</dbReference>
<dbReference type="CDD" id="cd01425">
    <property type="entry name" value="RPS2"/>
    <property type="match status" value="1"/>
</dbReference>
<evidence type="ECO:0000256" key="1">
    <source>
        <dbReference type="ARBA" id="ARBA00006242"/>
    </source>
</evidence>
<evidence type="ECO:0000256" key="6">
    <source>
        <dbReference type="SAM" id="MobiDB-lite"/>
    </source>
</evidence>
<dbReference type="Pfam" id="PF00318">
    <property type="entry name" value="Ribosomal_S2"/>
    <property type="match status" value="1"/>
</dbReference>
<dbReference type="InterPro" id="IPR001865">
    <property type="entry name" value="Ribosomal_uS2"/>
</dbReference>
<feature type="region of interest" description="Disordered" evidence="6">
    <location>
        <begin position="295"/>
        <end position="341"/>
    </location>
</feature>
<feature type="compositionally biased region" description="Basic and acidic residues" evidence="6">
    <location>
        <begin position="295"/>
        <end position="305"/>
    </location>
</feature>
<dbReference type="GO" id="GO:0006412">
    <property type="term" value="P:translation"/>
    <property type="evidence" value="ECO:0007669"/>
    <property type="project" value="UniProtKB-UniRule"/>
</dbReference>
<gene>
    <name evidence="5 7" type="primary">rpsB</name>
    <name evidence="7" type="ORF">NCTC10125_00048</name>
</gene>
<evidence type="ECO:0000313" key="7">
    <source>
        <dbReference type="EMBL" id="VEU61198.1"/>
    </source>
</evidence>